<keyword evidence="3" id="KW-1185">Reference proteome</keyword>
<accession>A0A9P4QMM9</accession>
<comment type="caution">
    <text evidence="2">The sequence shown here is derived from an EMBL/GenBank/DDBJ whole genome shotgun (WGS) entry which is preliminary data.</text>
</comment>
<proteinExistence type="predicted"/>
<dbReference type="AlphaFoldDB" id="A0A9P4QMM9"/>
<sequence length="92" mass="10350">MAHKKRVRPVSESSYSVFLASCSNPLLTGWFFFSLFLAAKQRQGVYTLASGHDSRACSKLITFNTYAMLLLDCKLNDCKLNHRDSGCCHDIL</sequence>
<name>A0A9P4QMM9_9PLEO</name>
<keyword evidence="1" id="KW-0472">Membrane</keyword>
<evidence type="ECO:0000313" key="3">
    <source>
        <dbReference type="Proteomes" id="UP000799444"/>
    </source>
</evidence>
<organism evidence="2 3">
    <name type="scientific">Polyplosphaeria fusca</name>
    <dbReference type="NCBI Taxonomy" id="682080"/>
    <lineage>
        <taxon>Eukaryota</taxon>
        <taxon>Fungi</taxon>
        <taxon>Dikarya</taxon>
        <taxon>Ascomycota</taxon>
        <taxon>Pezizomycotina</taxon>
        <taxon>Dothideomycetes</taxon>
        <taxon>Pleosporomycetidae</taxon>
        <taxon>Pleosporales</taxon>
        <taxon>Tetraplosphaeriaceae</taxon>
        <taxon>Polyplosphaeria</taxon>
    </lineage>
</organism>
<keyword evidence="1" id="KW-0812">Transmembrane</keyword>
<feature type="transmembrane region" description="Helical" evidence="1">
    <location>
        <begin position="15"/>
        <end position="38"/>
    </location>
</feature>
<gene>
    <name evidence="2" type="ORF">EJ04DRAFT_129067</name>
</gene>
<evidence type="ECO:0000256" key="1">
    <source>
        <dbReference type="SAM" id="Phobius"/>
    </source>
</evidence>
<dbReference type="EMBL" id="ML996314">
    <property type="protein sequence ID" value="KAF2727759.1"/>
    <property type="molecule type" value="Genomic_DNA"/>
</dbReference>
<evidence type="ECO:0000313" key="2">
    <source>
        <dbReference type="EMBL" id="KAF2727759.1"/>
    </source>
</evidence>
<dbReference type="Proteomes" id="UP000799444">
    <property type="component" value="Unassembled WGS sequence"/>
</dbReference>
<reference evidence="2" key="1">
    <citation type="journal article" date="2020" name="Stud. Mycol.">
        <title>101 Dothideomycetes genomes: a test case for predicting lifestyles and emergence of pathogens.</title>
        <authorList>
            <person name="Haridas S."/>
            <person name="Albert R."/>
            <person name="Binder M."/>
            <person name="Bloem J."/>
            <person name="Labutti K."/>
            <person name="Salamov A."/>
            <person name="Andreopoulos B."/>
            <person name="Baker S."/>
            <person name="Barry K."/>
            <person name="Bills G."/>
            <person name="Bluhm B."/>
            <person name="Cannon C."/>
            <person name="Castanera R."/>
            <person name="Culley D."/>
            <person name="Daum C."/>
            <person name="Ezra D."/>
            <person name="Gonzalez J."/>
            <person name="Henrissat B."/>
            <person name="Kuo A."/>
            <person name="Liang C."/>
            <person name="Lipzen A."/>
            <person name="Lutzoni F."/>
            <person name="Magnuson J."/>
            <person name="Mondo S."/>
            <person name="Nolan M."/>
            <person name="Ohm R."/>
            <person name="Pangilinan J."/>
            <person name="Park H.-J."/>
            <person name="Ramirez L."/>
            <person name="Alfaro M."/>
            <person name="Sun H."/>
            <person name="Tritt A."/>
            <person name="Yoshinaga Y."/>
            <person name="Zwiers L.-H."/>
            <person name="Turgeon B."/>
            <person name="Goodwin S."/>
            <person name="Spatafora J."/>
            <person name="Crous P."/>
            <person name="Grigoriev I."/>
        </authorList>
    </citation>
    <scope>NUCLEOTIDE SEQUENCE</scope>
    <source>
        <strain evidence="2">CBS 125425</strain>
    </source>
</reference>
<protein>
    <submittedName>
        <fullName evidence="2">Uncharacterized protein</fullName>
    </submittedName>
</protein>
<keyword evidence="1" id="KW-1133">Transmembrane helix</keyword>